<feature type="coiled-coil region" evidence="1">
    <location>
        <begin position="173"/>
        <end position="200"/>
    </location>
</feature>
<organism evidence="4">
    <name type="scientific">Staphylococcus schleiferi</name>
    <dbReference type="NCBI Taxonomy" id="1295"/>
    <lineage>
        <taxon>Bacteria</taxon>
        <taxon>Bacillati</taxon>
        <taxon>Bacillota</taxon>
        <taxon>Bacilli</taxon>
        <taxon>Bacillales</taxon>
        <taxon>Staphylococcaceae</taxon>
        <taxon>Staphylococcus</taxon>
    </lineage>
</organism>
<dbReference type="Pfam" id="PF10368">
    <property type="entry name" value="YkyA"/>
    <property type="match status" value="1"/>
</dbReference>
<evidence type="ECO:0000313" key="5">
    <source>
        <dbReference type="Proteomes" id="UP000264146"/>
    </source>
</evidence>
<dbReference type="EMBL" id="UHEF01000001">
    <property type="protein sequence ID" value="SUM89555.1"/>
    <property type="molecule type" value="Genomic_DNA"/>
</dbReference>
<reference evidence="4" key="1">
    <citation type="submission" date="2018-06" db="EMBL/GenBank/DDBJ databases">
        <authorList>
            <consortium name="Pathogen Informatics"/>
            <person name="Doyle S."/>
        </authorList>
    </citation>
    <scope>NUCLEOTIDE SEQUENCE [LARGE SCALE GENOMIC DNA]</scope>
    <source>
        <strain evidence="4">NCTC12218</strain>
    </source>
</reference>
<evidence type="ECO:0000256" key="2">
    <source>
        <dbReference type="SAM" id="MobiDB-lite"/>
    </source>
</evidence>
<feature type="region of interest" description="Disordered" evidence="2">
    <location>
        <begin position="84"/>
        <end position="121"/>
    </location>
</feature>
<sequence>MKFKKTMGVAMAATILLAGCNNDKEHFENYNNGLEKMQKAEAPIQNINKEMNKLEKEKEKISKEVSGKDISKVQDKVKAFLDNASQREKQLDKESKAMAQSEKDFQNIKKESNKIEDKDDKKEYDQLNQALEEKYKKHKDFVKGYKNIINKEKDLFGYFKNSSGTQQEVDKRSEALNKAQKEMKKKVDNYTKAIRKVQTEKQDVDEIANK</sequence>
<dbReference type="Gene3D" id="1.20.120.570">
    <property type="entry name" value="YkyA-like"/>
    <property type="match status" value="1"/>
</dbReference>
<keyword evidence="4" id="KW-0449">Lipoprotein</keyword>
<protein>
    <submittedName>
        <fullName evidence="4">Putative lipoprotein</fullName>
    </submittedName>
</protein>
<keyword evidence="1" id="KW-0175">Coiled coil</keyword>
<dbReference type="SUPFAM" id="SSF140423">
    <property type="entry name" value="MW0975(SA0943)-like"/>
    <property type="match status" value="1"/>
</dbReference>
<dbReference type="PROSITE" id="PS51257">
    <property type="entry name" value="PROKAR_LIPOPROTEIN"/>
    <property type="match status" value="1"/>
</dbReference>
<dbReference type="AlphaFoldDB" id="A0A7Z7QQU4"/>
<feature type="coiled-coil region" evidence="1">
    <location>
        <begin position="37"/>
        <end position="64"/>
    </location>
</feature>
<dbReference type="InterPro" id="IPR036785">
    <property type="entry name" value="YkyA-like_sf"/>
</dbReference>
<reference evidence="3 5" key="2">
    <citation type="submission" date="2020-11" db="EMBL/GenBank/DDBJ databases">
        <authorList>
            <consortium name="Pathogen Informatics"/>
        </authorList>
    </citation>
    <scope>NUCLEOTIDE SEQUENCE [LARGE SCALE GENOMIC DNA]</scope>
    <source>
        <strain evidence="3 5">NCTC12218</strain>
    </source>
</reference>
<dbReference type="Proteomes" id="UP000264146">
    <property type="component" value="Chromosome"/>
</dbReference>
<accession>A0A7Z7QQU4</accession>
<evidence type="ECO:0000313" key="3">
    <source>
        <dbReference type="EMBL" id="CAD7360166.1"/>
    </source>
</evidence>
<dbReference type="RefSeq" id="WP_126496407.1">
    <property type="nucleotide sequence ID" value="NZ_LR962863.1"/>
</dbReference>
<dbReference type="InterPro" id="IPR019454">
    <property type="entry name" value="Lipoprot_YkyA-like"/>
</dbReference>
<dbReference type="EMBL" id="LR962863">
    <property type="protein sequence ID" value="CAD7360166.1"/>
    <property type="molecule type" value="Genomic_DNA"/>
</dbReference>
<evidence type="ECO:0000256" key="1">
    <source>
        <dbReference type="SAM" id="Coils"/>
    </source>
</evidence>
<proteinExistence type="predicted"/>
<name>A0A7Z7QQU4_STASC</name>
<evidence type="ECO:0000313" key="4">
    <source>
        <dbReference type="EMBL" id="SUM89555.1"/>
    </source>
</evidence>
<gene>
    <name evidence="4" type="ORF">NCTC12218_01832</name>
</gene>